<dbReference type="PRINTS" id="PR00364">
    <property type="entry name" value="DISEASERSIST"/>
</dbReference>
<dbReference type="Gene3D" id="3.40.50.300">
    <property type="entry name" value="P-loop containing nucleotide triphosphate hydrolases"/>
    <property type="match status" value="1"/>
</dbReference>
<dbReference type="Pfam" id="PF23247">
    <property type="entry name" value="LRR_RPS2"/>
    <property type="match status" value="16"/>
</dbReference>
<keyword evidence="7" id="KW-0175">Coiled coil</keyword>
<reference evidence="10 11" key="1">
    <citation type="journal article" date="2021" name="bioRxiv">
        <title>The Gossypium anomalum genome as a resource for cotton improvement and evolutionary analysis of hybrid incompatibility.</title>
        <authorList>
            <person name="Grover C.E."/>
            <person name="Yuan D."/>
            <person name="Arick M.A."/>
            <person name="Miller E.R."/>
            <person name="Hu G."/>
            <person name="Peterson D.G."/>
            <person name="Wendel J.F."/>
            <person name="Udall J.A."/>
        </authorList>
    </citation>
    <scope>NUCLEOTIDE SEQUENCE [LARGE SCALE GENOMIC DNA]</scope>
    <source>
        <strain evidence="10">JFW-Udall</strain>
        <tissue evidence="10">Leaf</tissue>
    </source>
</reference>
<feature type="domain" description="Disease resistance protein At4g27190-like leucine-rich repeats" evidence="9">
    <location>
        <begin position="1949"/>
        <end position="1998"/>
    </location>
</feature>
<feature type="domain" description="Disease resistance protein At4g27190-like leucine-rich repeats" evidence="9">
    <location>
        <begin position="101"/>
        <end position="227"/>
    </location>
</feature>
<dbReference type="SUPFAM" id="SSF52058">
    <property type="entry name" value="L domain-like"/>
    <property type="match status" value="3"/>
</dbReference>
<feature type="domain" description="Disease resistance protein At4g27190-like leucine-rich repeats" evidence="9">
    <location>
        <begin position="1146"/>
        <end position="1197"/>
    </location>
</feature>
<feature type="domain" description="Disease resistance protein At4g27190-like leucine-rich repeats" evidence="9">
    <location>
        <begin position="2299"/>
        <end position="2421"/>
    </location>
</feature>
<evidence type="ECO:0000256" key="2">
    <source>
        <dbReference type="ARBA" id="ARBA00022614"/>
    </source>
</evidence>
<proteinExistence type="inferred from homology"/>
<dbReference type="InterPro" id="IPR032675">
    <property type="entry name" value="LRR_dom_sf"/>
</dbReference>
<dbReference type="EMBL" id="JAHUZN010000005">
    <property type="protein sequence ID" value="KAG8492273.1"/>
    <property type="molecule type" value="Genomic_DNA"/>
</dbReference>
<sequence>MRGGTSTSMEYLTISNFEELFEYYGYNLSSLKILNLSRLIELRVIWSGPIQVGNYQNLTELDVKDCKRLRYIFPLTMARNLPQLWRLDISDCEELEQIIEKDQTSSQHHLQAVCFPNLIWITIRNCENLKCLFPITLAHGGLQKLENIILGRISKLEQVFEGDEPNVSKEEEKVIHLPRLTDLQLDGLPNLVSFGPVGYHFVFQSLLILRVVDCPNITTRFSFDSEKSVHAKTQQVRAKRLMGCGFCGAALPNIVATLVVDCVVKPVGRQLDYVRHFQDNVEKLREKKRELADARDRLLHKIEDAKNRLLLIENDVQNLQSRADETLSDMGTLEEEIQLNKRCLNWCPNCSWRYQLSKKAKKKIQDISELLERFGRLGPVGYRDPTALPTIDFLCSKEFVVSESSKAAFKQIIEALKDENINMIGLWGMGGVGKTTLVHEVGSQAPKLNLFGKVVISTVSQKPNFERIQDQIAQYIGFDMKNEQGRRSEQELWLRLKNEPRILIILDDIWESISLKEKIGIPIGDDHKGCKVLLTTRRQQVCRAMDCQNVVKLDCLDDDEAWTLFEKKAGLDVSPNNDIKILAKQIIENFGGLPIAIVPLGSALKGKSYHEWQVAYRRLKDRRLTEIEDVNEENAYVCLEASFDYLKNMETKTCFLLCSLFPEDDEIYMEDLVGYAWGLELYKGMKSIKEVRSEVLASIETLKNSGLLLDCGERHIKMHDVVRQFALWIASSRKEISFGTVETLPMDESFKNYIAISFDTNQTDELPKGVVFPNLKFLLHGGDCFMKTSIEFFEGMKALQVCALNNQLISLAAFQFHMNLRTLYLINCELSDISILGKLKTLHILSLSRSDIIELPTEAGDLENLRLLDLSCCNDLRRIAANLIRRLSNLEELYLHGCSSLKWATENSTKRESYSSLSELNLLPKLVVISLDFSSKNLPDGFVFRRLWSFDFCIGIKRNTWFQKRETYPISRSLRISDSVDVCKQLFEDVESLELNEVEGHPNLIPSLDLGFSKLTSLDLRWCHSIRCLIDASKQQVPITTLSNLRKLSLSGMFHLEEMCNAPQPQGFLQKLEEVIVSYCDAMQLLFPIAELSSIEQEGPSRHLSLQSLKIVQIYFCNDLKYIFPISVANSLGQLHTLKIKSCWSLEGIIQDSQVPYISLQSLREIEVEECDNLKYLFPMSVANTLEQLHTLKIKSCSQLEDVIQDPQVTYIYLLQSLREVSLIDLPQLKGRNVNSIILTQLSLQKLEVHNCPQLTHLIISTKIKELVFGEMTNEQLSNLHSCKYEESEQDQTTSQYHPLPNCFPNLILIDIFECKSLKSLFPIIVPQGSSKKLIAPNLQTLKIERCFGMEEIIQDSQVSTISFQCLRELQVIECNKLKFLFPMCVANSLGKLQTLKIERCFGMEEIIQDSQVSIISFQCLMEVQVKECNKLKFLFPMCVANSLGKLQTLKIERCFGMEEIIQDSQVLSTISFKCLMEVQVTECNNLKFLFPMCVANSLGKLQTLKIESCSQLQETIQGSEVLTSMAQGLPRLSIVELTKLPQLKGRDRNDIVLTSPSLHMLKVRDCPQLTPFIVSTNIQALEFSEMTEKKQISNVTVPERRGRTSTCKEYLTISNFEELFEYSGYNLSTLTILHLSKLTELRVIWSGLIQVEYFQNLAHLTVKDCRRLRYIFSPTIARNLPHLGKLDISNCEELEQIIEKDQTPSQHHLQPICFPILSWITIEMCENLKCLFPITLAHGGLPNLEQLDLIRLSKLEQVFEGDESNVSKDEEKVIHLPELTDLVLDNLPNLVSFSPVDYHFVFPSLTDLRVEGCPNVTTRFSFDSKESVHAKTQRCFGMKEIIQDSQVSTISFQCLRELQVTECNQLKFLFPMCVANSLGKLQTLKIERCFGMEKIIQDSQVSTISFQCLMEVQVKECNKLKFVFPMCVANSLGKLQTLKIERCFGMEEIIQDSQLSTTSFQCLREVQVTECNDLKFLFPMCVANSLGKLQTLKIERCFGMEEIIQDSQVSTISFQCLREVQVTECNDLKFLFPMCVANSLGKLQTLKIERCFGMEEIIQDSQVLSTISFQCLMEVQVRESNKLKFLFPMCVANSLGQLRTLKIERCSQLQDIIQGPEVLISMSQGLARLNKVELINLPQLKGKDRNDIVLTSPSLYSLTMRDCPQLTPFIVSTNIQELKFSKMTEKKQISNVTVPERREGTSACTEYLTISNFEELFEYSGYNLSTLKFLRLSKLTELGVIWSGPIQVEHFQNLCTLTVKDCRRLRYIFSSTIARNLPQLCSLDISDCEELEQIIEKDQTPSQHHLQPICFPKLSWITIRNCENLKSLFPLTLAHGGLPNLGGLNLERVTKLDQVFEGDESNVSKDEEKVIHLPELTDLVLDNLPNLVSFSPVGYHFVFQILSYLKVEGCPNVTTRFSVDSKESVHAKTQASQSVDEIIVEEFATAQETAWPIGSDIEWTQKEYDSDFSIEDSDFSIED</sequence>
<gene>
    <name evidence="10" type="ORF">CXB51_009936</name>
</gene>
<evidence type="ECO:0000256" key="6">
    <source>
        <dbReference type="ARBA" id="ARBA00022840"/>
    </source>
</evidence>
<comment type="caution">
    <text evidence="10">The sequence shown here is derived from an EMBL/GenBank/DDBJ whole genome shotgun (WGS) entry which is preliminary data.</text>
</comment>
<dbReference type="GO" id="GO:0006952">
    <property type="term" value="P:defense response"/>
    <property type="evidence" value="ECO:0007669"/>
    <property type="project" value="UniProtKB-KW"/>
</dbReference>
<feature type="domain" description="Disease resistance protein At4g27190-like leucine-rich repeats" evidence="9">
    <location>
        <begin position="2055"/>
        <end position="2171"/>
    </location>
</feature>
<dbReference type="Gene3D" id="3.80.10.10">
    <property type="entry name" value="Ribonuclease Inhibitor"/>
    <property type="match status" value="10"/>
</dbReference>
<keyword evidence="3" id="KW-0677">Repeat</keyword>
<evidence type="ECO:0000259" key="9">
    <source>
        <dbReference type="Pfam" id="PF23247"/>
    </source>
</evidence>
<evidence type="ECO:0000259" key="8">
    <source>
        <dbReference type="Pfam" id="PF00931"/>
    </source>
</evidence>
<dbReference type="InterPro" id="IPR057135">
    <property type="entry name" value="At4g27190-like_LRR"/>
</dbReference>
<feature type="domain" description="Disease resistance protein At4g27190-like leucine-rich repeats" evidence="9">
    <location>
        <begin position="2224"/>
        <end position="2290"/>
    </location>
</feature>
<keyword evidence="4" id="KW-0547">Nucleotide-binding</keyword>
<feature type="domain" description="Disease resistance protein At4g27190-like leucine-rich repeats" evidence="9">
    <location>
        <begin position="27"/>
        <end position="93"/>
    </location>
</feature>
<feature type="domain" description="Disease resistance protein At4g27190-like leucine-rich repeats" evidence="9">
    <location>
        <begin position="1405"/>
        <end position="1455"/>
    </location>
</feature>
<dbReference type="FunFam" id="3.40.50.300:FF:001091">
    <property type="entry name" value="Probable disease resistance protein At1g61300"/>
    <property type="match status" value="1"/>
</dbReference>
<evidence type="ECO:0000256" key="5">
    <source>
        <dbReference type="ARBA" id="ARBA00022821"/>
    </source>
</evidence>
<organism evidence="10 11">
    <name type="scientific">Gossypium anomalum</name>
    <dbReference type="NCBI Taxonomy" id="47600"/>
    <lineage>
        <taxon>Eukaryota</taxon>
        <taxon>Viridiplantae</taxon>
        <taxon>Streptophyta</taxon>
        <taxon>Embryophyta</taxon>
        <taxon>Tracheophyta</taxon>
        <taxon>Spermatophyta</taxon>
        <taxon>Magnoliopsida</taxon>
        <taxon>eudicotyledons</taxon>
        <taxon>Gunneridae</taxon>
        <taxon>Pentapetalae</taxon>
        <taxon>rosids</taxon>
        <taxon>malvids</taxon>
        <taxon>Malvales</taxon>
        <taxon>Malvaceae</taxon>
        <taxon>Malvoideae</taxon>
        <taxon>Gossypium</taxon>
    </lineage>
</organism>
<feature type="domain" description="Disease resistance protein At4g27190-like leucine-rich repeats" evidence="9">
    <location>
        <begin position="1458"/>
        <end position="1572"/>
    </location>
</feature>
<keyword evidence="6" id="KW-0067">ATP-binding</keyword>
<dbReference type="InterPro" id="IPR042197">
    <property type="entry name" value="Apaf_helical"/>
</dbReference>
<accession>A0A8J5YLL3</accession>
<dbReference type="InterPro" id="IPR036388">
    <property type="entry name" value="WH-like_DNA-bd_sf"/>
</dbReference>
<dbReference type="InterPro" id="IPR050905">
    <property type="entry name" value="Plant_NBS-LRR"/>
</dbReference>
<keyword evidence="5" id="KW-0611">Plant defense</keyword>
<dbReference type="InterPro" id="IPR001611">
    <property type="entry name" value="Leu-rich_rpt"/>
</dbReference>
<dbReference type="GO" id="GO:0043531">
    <property type="term" value="F:ADP binding"/>
    <property type="evidence" value="ECO:0007669"/>
    <property type="project" value="InterPro"/>
</dbReference>
<dbReference type="PANTHER" id="PTHR33463:SF203">
    <property type="entry name" value="AAA+ ATPASE DOMAIN-CONTAINING PROTEIN"/>
    <property type="match status" value="1"/>
</dbReference>
<dbReference type="Gene3D" id="1.10.8.430">
    <property type="entry name" value="Helical domain of apoptotic protease-activating factors"/>
    <property type="match status" value="1"/>
</dbReference>
<evidence type="ECO:0000256" key="1">
    <source>
        <dbReference type="ARBA" id="ARBA00008894"/>
    </source>
</evidence>
<dbReference type="InterPro" id="IPR002182">
    <property type="entry name" value="NB-ARC"/>
</dbReference>
<dbReference type="SUPFAM" id="SSF52047">
    <property type="entry name" value="RNI-like"/>
    <property type="match status" value="3"/>
</dbReference>
<feature type="domain" description="Disease resistance protein At4g27190-like leucine-rich repeats" evidence="9">
    <location>
        <begin position="1702"/>
        <end position="1824"/>
    </location>
</feature>
<evidence type="ECO:0000256" key="7">
    <source>
        <dbReference type="SAM" id="Coils"/>
    </source>
</evidence>
<feature type="domain" description="NB-ARC" evidence="8">
    <location>
        <begin position="408"/>
        <end position="569"/>
    </location>
</feature>
<evidence type="ECO:0000256" key="4">
    <source>
        <dbReference type="ARBA" id="ARBA00022741"/>
    </source>
</evidence>
<dbReference type="Pfam" id="PF00931">
    <property type="entry name" value="NB-ARC"/>
    <property type="match status" value="1"/>
</dbReference>
<dbReference type="OrthoDB" id="971758at2759"/>
<dbReference type="PANTHER" id="PTHR33463">
    <property type="entry name" value="NB-ARC DOMAIN-CONTAINING PROTEIN-RELATED"/>
    <property type="match status" value="1"/>
</dbReference>
<feature type="domain" description="Disease resistance protein At4g27190-like leucine-rich repeats" evidence="9">
    <location>
        <begin position="1839"/>
        <end position="1890"/>
    </location>
</feature>
<keyword evidence="11" id="KW-1185">Reference proteome</keyword>
<feature type="domain" description="Disease resistance protein At4g27190-like leucine-rich repeats" evidence="9">
    <location>
        <begin position="1270"/>
        <end position="1401"/>
    </location>
</feature>
<dbReference type="InterPro" id="IPR027417">
    <property type="entry name" value="P-loop_NTPase"/>
</dbReference>
<dbReference type="GO" id="GO:0005524">
    <property type="term" value="F:ATP binding"/>
    <property type="evidence" value="ECO:0007669"/>
    <property type="project" value="UniProtKB-KW"/>
</dbReference>
<dbReference type="Gene3D" id="1.10.10.10">
    <property type="entry name" value="Winged helix-like DNA-binding domain superfamily/Winged helix DNA-binding domain"/>
    <property type="match status" value="1"/>
</dbReference>
<dbReference type="Proteomes" id="UP000701853">
    <property type="component" value="Chromosome 5"/>
</dbReference>
<evidence type="ECO:0008006" key="12">
    <source>
        <dbReference type="Google" id="ProtNLM"/>
    </source>
</evidence>
<name>A0A8J5YLL3_9ROSI</name>
<feature type="coiled-coil region" evidence="7">
    <location>
        <begin position="274"/>
        <end position="336"/>
    </location>
</feature>
<protein>
    <recommendedName>
        <fullName evidence="12">NB-ARC domain-containing protein</fullName>
    </recommendedName>
</protein>
<evidence type="ECO:0000256" key="3">
    <source>
        <dbReference type="ARBA" id="ARBA00022737"/>
    </source>
</evidence>
<feature type="domain" description="Disease resistance protein At4g27190-like leucine-rich repeats" evidence="9">
    <location>
        <begin position="1894"/>
        <end position="1944"/>
    </location>
</feature>
<keyword evidence="2" id="KW-0433">Leucine-rich repeat</keyword>
<feature type="domain" description="Disease resistance protein At4g27190-like leucine-rich repeats" evidence="9">
    <location>
        <begin position="2002"/>
        <end position="2052"/>
    </location>
</feature>
<feature type="domain" description="Disease resistance protein At4g27190-like leucine-rich repeats" evidence="9">
    <location>
        <begin position="1627"/>
        <end position="1693"/>
    </location>
</feature>
<evidence type="ECO:0000313" key="10">
    <source>
        <dbReference type="EMBL" id="KAG8492273.1"/>
    </source>
</evidence>
<dbReference type="PROSITE" id="PS51450">
    <property type="entry name" value="LRR"/>
    <property type="match status" value="1"/>
</dbReference>
<comment type="similarity">
    <text evidence="1">Belongs to the disease resistance NB-LRR family.</text>
</comment>
<evidence type="ECO:0000313" key="11">
    <source>
        <dbReference type="Proteomes" id="UP000701853"/>
    </source>
</evidence>
<feature type="domain" description="Disease resistance protein At4g27190-like leucine-rich repeats" evidence="9">
    <location>
        <begin position="1091"/>
        <end position="1143"/>
    </location>
</feature>
<dbReference type="SUPFAM" id="SSF52540">
    <property type="entry name" value="P-loop containing nucleoside triphosphate hydrolases"/>
    <property type="match status" value="1"/>
</dbReference>